<evidence type="ECO:0000313" key="3">
    <source>
        <dbReference type="Proteomes" id="UP000294480"/>
    </source>
</evidence>
<comment type="caution">
    <text evidence="2">The sequence shown here is derived from an EMBL/GenBank/DDBJ whole genome shotgun (WGS) entry which is preliminary data.</text>
</comment>
<sequence>MSKYKKSFISLACVFCSNITAVYATQMEDGYTWTASDNTGNNFFIHYPSIQFDAINPNLVYAWFKYIPASSKGYTQTRQIIDCSNLLSAVTNIIAFDRFGKAISRVQTPIQFVATNPNSVGEMGYKAACTHKAYLQRVVP</sequence>
<name>A0A4R6YAB9_9BURK</name>
<reference evidence="2 3" key="1">
    <citation type="submission" date="2019-03" db="EMBL/GenBank/DDBJ databases">
        <title>Genomic Encyclopedia of Type Strains, Phase IV (KMG-IV): sequencing the most valuable type-strain genomes for metagenomic binning, comparative biology and taxonomic classification.</title>
        <authorList>
            <person name="Goeker M."/>
        </authorList>
    </citation>
    <scope>NUCLEOTIDE SEQUENCE [LARGE SCALE GENOMIC DNA]</scope>
    <source>
        <strain evidence="2 3">DSM 102852</strain>
    </source>
</reference>
<dbReference type="RefSeq" id="WP_133619061.1">
    <property type="nucleotide sequence ID" value="NZ_SNZE01000003.1"/>
</dbReference>
<organism evidence="2 3">
    <name type="scientific">Hydromonas duriensis</name>
    <dbReference type="NCBI Taxonomy" id="1527608"/>
    <lineage>
        <taxon>Bacteria</taxon>
        <taxon>Pseudomonadati</taxon>
        <taxon>Pseudomonadota</taxon>
        <taxon>Betaproteobacteria</taxon>
        <taxon>Burkholderiales</taxon>
        <taxon>Burkholderiaceae</taxon>
        <taxon>Hydromonas</taxon>
    </lineage>
</organism>
<feature type="signal peptide" evidence="1">
    <location>
        <begin position="1"/>
        <end position="24"/>
    </location>
</feature>
<gene>
    <name evidence="2" type="ORF">DFR44_10323</name>
</gene>
<dbReference type="Proteomes" id="UP000294480">
    <property type="component" value="Unassembled WGS sequence"/>
</dbReference>
<evidence type="ECO:0000313" key="2">
    <source>
        <dbReference type="EMBL" id="TDR32510.1"/>
    </source>
</evidence>
<evidence type="ECO:0000256" key="1">
    <source>
        <dbReference type="SAM" id="SignalP"/>
    </source>
</evidence>
<dbReference type="AlphaFoldDB" id="A0A4R6YAB9"/>
<proteinExistence type="predicted"/>
<dbReference type="EMBL" id="SNZE01000003">
    <property type="protein sequence ID" value="TDR32510.1"/>
    <property type="molecule type" value="Genomic_DNA"/>
</dbReference>
<keyword evidence="3" id="KW-1185">Reference proteome</keyword>
<protein>
    <submittedName>
        <fullName evidence="2">Uncharacterized protein</fullName>
    </submittedName>
</protein>
<feature type="chain" id="PRO_5020968382" evidence="1">
    <location>
        <begin position="25"/>
        <end position="140"/>
    </location>
</feature>
<accession>A0A4R6YAB9</accession>
<keyword evidence="1" id="KW-0732">Signal</keyword>